<name>A0A2T0S8B4_9PSEU</name>
<dbReference type="InterPro" id="IPR002347">
    <property type="entry name" value="SDR_fam"/>
</dbReference>
<dbReference type="SMART" id="SM00822">
    <property type="entry name" value="PKS_KR"/>
    <property type="match status" value="1"/>
</dbReference>
<evidence type="ECO:0000256" key="3">
    <source>
        <dbReference type="RuleBase" id="RU000363"/>
    </source>
</evidence>
<evidence type="ECO:0000256" key="2">
    <source>
        <dbReference type="ARBA" id="ARBA00023002"/>
    </source>
</evidence>
<dbReference type="SUPFAM" id="SSF51735">
    <property type="entry name" value="NAD(P)-binding Rossmann-fold domains"/>
    <property type="match status" value="1"/>
</dbReference>
<organism evidence="5 6">
    <name type="scientific">Umezawaea tangerina</name>
    <dbReference type="NCBI Taxonomy" id="84725"/>
    <lineage>
        <taxon>Bacteria</taxon>
        <taxon>Bacillati</taxon>
        <taxon>Actinomycetota</taxon>
        <taxon>Actinomycetes</taxon>
        <taxon>Pseudonocardiales</taxon>
        <taxon>Pseudonocardiaceae</taxon>
        <taxon>Umezawaea</taxon>
    </lineage>
</organism>
<dbReference type="OrthoDB" id="4690547at2"/>
<dbReference type="InterPro" id="IPR057326">
    <property type="entry name" value="KR_dom"/>
</dbReference>
<gene>
    <name evidence="5" type="ORF">CLV43_1259</name>
</gene>
<dbReference type="PRINTS" id="PR00081">
    <property type="entry name" value="GDHRDH"/>
</dbReference>
<reference evidence="5 6" key="1">
    <citation type="submission" date="2018-03" db="EMBL/GenBank/DDBJ databases">
        <title>Genomic Encyclopedia of Archaeal and Bacterial Type Strains, Phase II (KMG-II): from individual species to whole genera.</title>
        <authorList>
            <person name="Goeker M."/>
        </authorList>
    </citation>
    <scope>NUCLEOTIDE SEQUENCE [LARGE SCALE GENOMIC DNA]</scope>
    <source>
        <strain evidence="5 6">DSM 44720</strain>
    </source>
</reference>
<dbReference type="Pfam" id="PF00106">
    <property type="entry name" value="adh_short"/>
    <property type="match status" value="1"/>
</dbReference>
<dbReference type="InterPro" id="IPR020904">
    <property type="entry name" value="Sc_DH/Rdtase_CS"/>
</dbReference>
<keyword evidence="2" id="KW-0560">Oxidoreductase</keyword>
<dbReference type="Proteomes" id="UP000239494">
    <property type="component" value="Unassembled WGS sequence"/>
</dbReference>
<evidence type="ECO:0000313" key="6">
    <source>
        <dbReference type="Proteomes" id="UP000239494"/>
    </source>
</evidence>
<dbReference type="InterPro" id="IPR036291">
    <property type="entry name" value="NAD(P)-bd_dom_sf"/>
</dbReference>
<dbReference type="RefSeq" id="WP_106196835.1">
    <property type="nucleotide sequence ID" value="NZ_PVTF01000025.1"/>
</dbReference>
<evidence type="ECO:0000256" key="1">
    <source>
        <dbReference type="ARBA" id="ARBA00006484"/>
    </source>
</evidence>
<accession>A0A2T0S8B4</accession>
<comment type="caution">
    <text evidence="5">The sequence shown here is derived from an EMBL/GenBank/DDBJ whole genome shotgun (WGS) entry which is preliminary data.</text>
</comment>
<dbReference type="GO" id="GO:0016491">
    <property type="term" value="F:oxidoreductase activity"/>
    <property type="evidence" value="ECO:0007669"/>
    <property type="project" value="UniProtKB-KW"/>
</dbReference>
<sequence length="228" mass="22689">MNREFDRKTAVVTGACGAVGAEVVTALAARGAAVTAVDRDGRGLCDLVERLQRGGLRVAGRQVDIASGPAVESLVDQVEREVGPIDIVVNAADLVRTGSAVGLTEEDWTQSFAVNAHAVFHLSRAAAARMVPRRGGAIVTIAASPVAHQGGLAAYAASKAAATAYVNGLAAEVARFGVRCSVVSPVEGPVLRPVDEVGQASGVAGVVAAVLAGVSGLAGYVGGAAVGA</sequence>
<evidence type="ECO:0000259" key="4">
    <source>
        <dbReference type="SMART" id="SM00822"/>
    </source>
</evidence>
<dbReference type="EMBL" id="PVTF01000025">
    <property type="protein sequence ID" value="PRY29660.1"/>
    <property type="molecule type" value="Genomic_DNA"/>
</dbReference>
<evidence type="ECO:0000313" key="5">
    <source>
        <dbReference type="EMBL" id="PRY29660.1"/>
    </source>
</evidence>
<dbReference type="PANTHER" id="PTHR43669:SF3">
    <property type="entry name" value="ALCOHOL DEHYDROGENASE, PUTATIVE (AFU_ORTHOLOGUE AFUA_3G03445)-RELATED"/>
    <property type="match status" value="1"/>
</dbReference>
<dbReference type="PRINTS" id="PR00080">
    <property type="entry name" value="SDRFAMILY"/>
</dbReference>
<dbReference type="AlphaFoldDB" id="A0A2T0S8B4"/>
<dbReference type="PROSITE" id="PS00061">
    <property type="entry name" value="ADH_SHORT"/>
    <property type="match status" value="1"/>
</dbReference>
<proteinExistence type="inferred from homology"/>
<keyword evidence="6" id="KW-1185">Reference proteome</keyword>
<protein>
    <submittedName>
        <fullName evidence="5">2,3-dihydro-2,3-dihydroxybenzoate dehydrogenase</fullName>
    </submittedName>
</protein>
<dbReference type="Gene3D" id="3.40.50.720">
    <property type="entry name" value="NAD(P)-binding Rossmann-like Domain"/>
    <property type="match status" value="1"/>
</dbReference>
<dbReference type="PANTHER" id="PTHR43669">
    <property type="entry name" value="5-KETO-D-GLUCONATE 5-REDUCTASE"/>
    <property type="match status" value="1"/>
</dbReference>
<feature type="domain" description="Ketoreductase" evidence="4">
    <location>
        <begin position="8"/>
        <end position="189"/>
    </location>
</feature>
<comment type="similarity">
    <text evidence="1 3">Belongs to the short-chain dehydrogenases/reductases (SDR) family.</text>
</comment>